<evidence type="ECO:0000256" key="15">
    <source>
        <dbReference type="SAM" id="MobiDB-lite"/>
    </source>
</evidence>
<gene>
    <name evidence="12 17" type="primary">tig</name>
    <name evidence="17" type="ORF">H9787_01340</name>
</gene>
<dbReference type="PIRSF" id="PIRSF003095">
    <property type="entry name" value="Trigger_factor"/>
    <property type="match status" value="1"/>
</dbReference>
<dbReference type="Pfam" id="PF05698">
    <property type="entry name" value="Trigger_C"/>
    <property type="match status" value="1"/>
</dbReference>
<keyword evidence="6 12" id="KW-0697">Rotamase</keyword>
<evidence type="ECO:0000256" key="6">
    <source>
        <dbReference type="ARBA" id="ARBA00023110"/>
    </source>
</evidence>
<dbReference type="Gene3D" id="3.30.70.1050">
    <property type="entry name" value="Trigger factor ribosome-binding domain"/>
    <property type="match status" value="1"/>
</dbReference>
<dbReference type="SUPFAM" id="SSF109998">
    <property type="entry name" value="Triger factor/SurA peptide-binding domain-like"/>
    <property type="match status" value="1"/>
</dbReference>
<dbReference type="InterPro" id="IPR008880">
    <property type="entry name" value="Trigger_fac_C"/>
</dbReference>
<feature type="compositionally biased region" description="Basic and acidic residues" evidence="15">
    <location>
        <begin position="462"/>
        <end position="474"/>
    </location>
</feature>
<evidence type="ECO:0000256" key="10">
    <source>
        <dbReference type="ARBA" id="ARBA00024849"/>
    </source>
</evidence>
<dbReference type="PROSITE" id="PS50059">
    <property type="entry name" value="FKBP_PPIASE"/>
    <property type="match status" value="1"/>
</dbReference>
<evidence type="ECO:0000256" key="2">
    <source>
        <dbReference type="ARBA" id="ARBA00005464"/>
    </source>
</evidence>
<dbReference type="GO" id="GO:0043022">
    <property type="term" value="F:ribosome binding"/>
    <property type="evidence" value="ECO:0007669"/>
    <property type="project" value="TreeGrafter"/>
</dbReference>
<dbReference type="GO" id="GO:0005737">
    <property type="term" value="C:cytoplasm"/>
    <property type="evidence" value="ECO:0007669"/>
    <property type="project" value="UniProtKB-SubCell"/>
</dbReference>
<comment type="function">
    <text evidence="10 12">Involved in protein export. Acts as a chaperone by maintaining the newly synthesized protein in an open conformation. Functions as a peptidyl-prolyl cis-trans isomerase.</text>
</comment>
<reference evidence="17" key="2">
    <citation type="submission" date="2021-04" db="EMBL/GenBank/DDBJ databases">
        <authorList>
            <person name="Gilroy R."/>
        </authorList>
    </citation>
    <scope>NUCLEOTIDE SEQUENCE</scope>
    <source>
        <strain evidence="17">ChiBcec18-1249</strain>
    </source>
</reference>
<dbReference type="SUPFAM" id="SSF54534">
    <property type="entry name" value="FKBP-like"/>
    <property type="match status" value="1"/>
</dbReference>
<evidence type="ECO:0000256" key="1">
    <source>
        <dbReference type="ARBA" id="ARBA00000971"/>
    </source>
</evidence>
<dbReference type="GO" id="GO:0051083">
    <property type="term" value="P:'de novo' cotranslational protein folding"/>
    <property type="evidence" value="ECO:0007669"/>
    <property type="project" value="TreeGrafter"/>
</dbReference>
<dbReference type="GO" id="GO:0015031">
    <property type="term" value="P:protein transport"/>
    <property type="evidence" value="ECO:0007669"/>
    <property type="project" value="UniProtKB-UniRule"/>
</dbReference>
<dbReference type="InterPro" id="IPR001179">
    <property type="entry name" value="PPIase_FKBP_dom"/>
</dbReference>
<accession>A0A9D2RQV3</accession>
<dbReference type="HAMAP" id="MF_00303">
    <property type="entry name" value="Trigger_factor_Tig"/>
    <property type="match status" value="1"/>
</dbReference>
<evidence type="ECO:0000256" key="7">
    <source>
        <dbReference type="ARBA" id="ARBA00023186"/>
    </source>
</evidence>
<comment type="similarity">
    <text evidence="2 12 14">Belongs to the FKBP-type PPIase family. Tig subfamily.</text>
</comment>
<dbReference type="GO" id="GO:0043335">
    <property type="term" value="P:protein unfolding"/>
    <property type="evidence" value="ECO:0007669"/>
    <property type="project" value="TreeGrafter"/>
</dbReference>
<comment type="domain">
    <text evidence="12">Consists of 3 domains; the N-terminus binds the ribosome, the middle domain has PPIase activity, while the C-terminus has intrinsic chaperone activity on its own.</text>
</comment>
<dbReference type="PANTHER" id="PTHR30560:SF3">
    <property type="entry name" value="TRIGGER FACTOR-LIKE PROTEIN TIG, CHLOROPLASTIC"/>
    <property type="match status" value="1"/>
</dbReference>
<reference evidence="17" key="1">
    <citation type="journal article" date="2021" name="PeerJ">
        <title>Extensive microbial diversity within the chicken gut microbiome revealed by metagenomics and culture.</title>
        <authorList>
            <person name="Gilroy R."/>
            <person name="Ravi A."/>
            <person name="Getino M."/>
            <person name="Pursley I."/>
            <person name="Horton D.L."/>
            <person name="Alikhan N.F."/>
            <person name="Baker D."/>
            <person name="Gharbi K."/>
            <person name="Hall N."/>
            <person name="Watson M."/>
            <person name="Adriaenssens E.M."/>
            <person name="Foster-Nyarko E."/>
            <person name="Jarju S."/>
            <person name="Secka A."/>
            <person name="Antonio M."/>
            <person name="Oren A."/>
            <person name="Chaudhuri R.R."/>
            <person name="La Ragione R."/>
            <person name="Hildebrand F."/>
            <person name="Pallen M.J."/>
        </authorList>
    </citation>
    <scope>NUCLEOTIDE SEQUENCE</scope>
    <source>
        <strain evidence="17">ChiBcec18-1249</strain>
    </source>
</reference>
<keyword evidence="12" id="KW-0963">Cytoplasm</keyword>
<feature type="compositionally biased region" description="Basic and acidic residues" evidence="15">
    <location>
        <begin position="484"/>
        <end position="494"/>
    </location>
</feature>
<evidence type="ECO:0000259" key="16">
    <source>
        <dbReference type="PROSITE" id="PS50059"/>
    </source>
</evidence>
<keyword evidence="8 12" id="KW-0413">Isomerase</keyword>
<dbReference type="SUPFAM" id="SSF102735">
    <property type="entry name" value="Trigger factor ribosome-binding domain"/>
    <property type="match status" value="1"/>
</dbReference>
<dbReference type="InterPro" id="IPR027304">
    <property type="entry name" value="Trigger_fact/SurA_dom_sf"/>
</dbReference>
<feature type="region of interest" description="Disordered" evidence="15">
    <location>
        <begin position="424"/>
        <end position="494"/>
    </location>
</feature>
<evidence type="ECO:0000256" key="8">
    <source>
        <dbReference type="ARBA" id="ARBA00023235"/>
    </source>
</evidence>
<dbReference type="NCBIfam" id="TIGR00115">
    <property type="entry name" value="tig"/>
    <property type="match status" value="1"/>
</dbReference>
<evidence type="ECO:0000256" key="11">
    <source>
        <dbReference type="ARBA" id="ARBA00029986"/>
    </source>
</evidence>
<dbReference type="Gene3D" id="1.10.3120.10">
    <property type="entry name" value="Trigger factor, C-terminal domain"/>
    <property type="match status" value="1"/>
</dbReference>
<dbReference type="Proteomes" id="UP000823824">
    <property type="component" value="Unassembled WGS sequence"/>
</dbReference>
<dbReference type="InterPro" id="IPR046357">
    <property type="entry name" value="PPIase_dom_sf"/>
</dbReference>
<dbReference type="EC" id="5.2.1.8" evidence="3 12"/>
<evidence type="ECO:0000256" key="5">
    <source>
        <dbReference type="ARBA" id="ARBA00022618"/>
    </source>
</evidence>
<dbReference type="GO" id="GO:0003755">
    <property type="term" value="F:peptidyl-prolyl cis-trans isomerase activity"/>
    <property type="evidence" value="ECO:0007669"/>
    <property type="project" value="UniProtKB-UniRule"/>
</dbReference>
<comment type="subcellular location">
    <subcellularLocation>
        <location evidence="12">Cytoplasm</location>
    </subcellularLocation>
    <text evidence="12">About half TF is bound to the ribosome near the polypeptide exit tunnel while the other half is free in the cytoplasm.</text>
</comment>
<dbReference type="InterPro" id="IPR005215">
    <property type="entry name" value="Trig_fac"/>
</dbReference>
<evidence type="ECO:0000313" key="17">
    <source>
        <dbReference type="EMBL" id="HJB12338.1"/>
    </source>
</evidence>
<evidence type="ECO:0000256" key="14">
    <source>
        <dbReference type="RuleBase" id="RU003914"/>
    </source>
</evidence>
<dbReference type="PANTHER" id="PTHR30560">
    <property type="entry name" value="TRIGGER FACTOR CHAPERONE AND PEPTIDYL-PROLYL CIS/TRANS ISOMERASE"/>
    <property type="match status" value="1"/>
</dbReference>
<dbReference type="InterPro" id="IPR036611">
    <property type="entry name" value="Trigger_fac_ribosome-bd_sf"/>
</dbReference>
<dbReference type="EMBL" id="DWZJ01000009">
    <property type="protein sequence ID" value="HJB12338.1"/>
    <property type="molecule type" value="Genomic_DNA"/>
</dbReference>
<keyword evidence="5 12" id="KW-0132">Cell division</keyword>
<evidence type="ECO:0000256" key="3">
    <source>
        <dbReference type="ARBA" id="ARBA00013194"/>
    </source>
</evidence>
<dbReference type="Gene3D" id="3.10.50.40">
    <property type="match status" value="1"/>
</dbReference>
<evidence type="ECO:0000256" key="12">
    <source>
        <dbReference type="HAMAP-Rule" id="MF_00303"/>
    </source>
</evidence>
<sequence length="494" mass="54831">MSVKSCEKIEKSQVVLTIEVGAPEFEAAIEKAYLKMRKKINVPGFRPGKAPRKIIEGMYGAEVFFEEAINIAFPEAYEAAVKEQELQVVGYPTVEMEGEVTKDGFTFKATAPVYPEVTLGQYKGLSAPKEEVKVSAADVDERLKALTDRNTRLVSVDRESKDGDTVVIDFEGFLDGKPFEGGKGENYSLELGSHTFVPGFEEQLVGVKAGDEKDLDITFPEDYHEDLAGKAVVFKVKVHEVKEKEIPALDDEFAKDVSEFDTLKDLKADLKKKIAAEREETAKRAFEDALMEQVADNITADVPDAMVEAQARQFLDNFKMQLAQQGIQYDEYMKATGMDESKLIDDAKEPAMKQVRMDLAMLAIIKAENIDATDEEVEAEFQKMADQYGMDLETVKKYLQADQVKDQLKSQKAIAVVVDSATAVKPEKKTAKKSSKKAEETAEGEEAAEEKPAKKTTRKKAEKAAETAEGEEKKPAKKTTKKAKKDEEAPAETK</sequence>
<protein>
    <recommendedName>
        <fullName evidence="4 12">Trigger factor</fullName>
        <shortName evidence="12">TF</shortName>
        <ecNumber evidence="3 12">5.2.1.8</ecNumber>
    </recommendedName>
    <alternativeName>
        <fullName evidence="11 12">PPIase</fullName>
    </alternativeName>
</protein>
<name>A0A9D2RQV3_9FIRM</name>
<dbReference type="AlphaFoldDB" id="A0A9D2RQV3"/>
<proteinExistence type="inferred from homology"/>
<dbReference type="InterPro" id="IPR037041">
    <property type="entry name" value="Trigger_fac_C_sf"/>
</dbReference>
<comment type="catalytic activity">
    <reaction evidence="1 12 13">
        <text>[protein]-peptidylproline (omega=180) = [protein]-peptidylproline (omega=0)</text>
        <dbReference type="Rhea" id="RHEA:16237"/>
        <dbReference type="Rhea" id="RHEA-COMP:10747"/>
        <dbReference type="Rhea" id="RHEA-COMP:10748"/>
        <dbReference type="ChEBI" id="CHEBI:83833"/>
        <dbReference type="ChEBI" id="CHEBI:83834"/>
        <dbReference type="EC" id="5.2.1.8"/>
    </reaction>
</comment>
<evidence type="ECO:0000256" key="9">
    <source>
        <dbReference type="ARBA" id="ARBA00023306"/>
    </source>
</evidence>
<evidence type="ECO:0000313" key="18">
    <source>
        <dbReference type="Proteomes" id="UP000823824"/>
    </source>
</evidence>
<keyword evidence="7 12" id="KW-0143">Chaperone</keyword>
<dbReference type="GO" id="GO:0051301">
    <property type="term" value="P:cell division"/>
    <property type="evidence" value="ECO:0007669"/>
    <property type="project" value="UniProtKB-KW"/>
</dbReference>
<evidence type="ECO:0000256" key="13">
    <source>
        <dbReference type="PROSITE-ProRule" id="PRU00277"/>
    </source>
</evidence>
<dbReference type="InterPro" id="IPR008881">
    <property type="entry name" value="Trigger_fac_ribosome-bd_bac"/>
</dbReference>
<dbReference type="FunFam" id="3.10.50.40:FF:000001">
    <property type="entry name" value="Trigger factor"/>
    <property type="match status" value="1"/>
</dbReference>
<dbReference type="Pfam" id="PF05697">
    <property type="entry name" value="Trigger_N"/>
    <property type="match status" value="1"/>
</dbReference>
<dbReference type="Pfam" id="PF00254">
    <property type="entry name" value="FKBP_C"/>
    <property type="match status" value="1"/>
</dbReference>
<organism evidence="17 18">
    <name type="scientific">Candidatus Oscillibacter excrementigallinarum</name>
    <dbReference type="NCBI Taxonomy" id="2838716"/>
    <lineage>
        <taxon>Bacteria</taxon>
        <taxon>Bacillati</taxon>
        <taxon>Bacillota</taxon>
        <taxon>Clostridia</taxon>
        <taxon>Eubacteriales</taxon>
        <taxon>Oscillospiraceae</taxon>
        <taxon>Oscillibacter</taxon>
    </lineage>
</organism>
<evidence type="ECO:0000256" key="4">
    <source>
        <dbReference type="ARBA" id="ARBA00016902"/>
    </source>
</evidence>
<feature type="domain" description="PPIase FKBP-type" evidence="16">
    <location>
        <begin position="163"/>
        <end position="225"/>
    </location>
</feature>
<dbReference type="GO" id="GO:0044183">
    <property type="term" value="F:protein folding chaperone"/>
    <property type="evidence" value="ECO:0007669"/>
    <property type="project" value="TreeGrafter"/>
</dbReference>
<comment type="caution">
    <text evidence="17">The sequence shown here is derived from an EMBL/GenBank/DDBJ whole genome shotgun (WGS) entry which is preliminary data.</text>
</comment>
<keyword evidence="9 12" id="KW-0131">Cell cycle</keyword>